<keyword evidence="3" id="KW-1185">Reference proteome</keyword>
<dbReference type="RefSeq" id="WP_046848763.1">
    <property type="nucleotide sequence ID" value="NZ_CBDIPD010000028.1"/>
</dbReference>
<dbReference type="EMBL" id="CP011451">
    <property type="protein sequence ID" value="AKH36660.1"/>
    <property type="molecule type" value="Genomic_DNA"/>
</dbReference>
<dbReference type="EMBL" id="VNHT01000052">
    <property type="protein sequence ID" value="TYP81185.1"/>
    <property type="molecule type" value="Genomic_DNA"/>
</dbReference>
<reference evidence="3" key="1">
    <citation type="submission" date="2015-05" db="EMBL/GenBank/DDBJ databases">
        <title>Draft genome of Nitrosomonas communis strain Nm2.</title>
        <authorList>
            <person name="Kozlowski J.A."/>
            <person name="Kits K.D."/>
            <person name="Stein L.Y."/>
        </authorList>
    </citation>
    <scope>NUCLEOTIDE SEQUENCE [LARGE SCALE GENOMIC DNA]</scope>
    <source>
        <strain evidence="3">Nm2</strain>
    </source>
</reference>
<evidence type="ECO:0000313" key="2">
    <source>
        <dbReference type="EMBL" id="TYP81185.1"/>
    </source>
</evidence>
<dbReference type="AlphaFoldDB" id="A0A0F7K8Y1"/>
<dbReference type="Proteomes" id="UP000034156">
    <property type="component" value="Chromosome"/>
</dbReference>
<protein>
    <submittedName>
        <fullName evidence="1">Uncharacterized protein</fullName>
    </submittedName>
</protein>
<name>A0A0F7K8Y1_9PROT</name>
<evidence type="ECO:0000313" key="4">
    <source>
        <dbReference type="Proteomes" id="UP000324176"/>
    </source>
</evidence>
<evidence type="ECO:0000313" key="1">
    <source>
        <dbReference type="EMBL" id="AKH36660.1"/>
    </source>
</evidence>
<evidence type="ECO:0000313" key="3">
    <source>
        <dbReference type="Proteomes" id="UP000034156"/>
    </source>
</evidence>
<reference evidence="1 3" key="2">
    <citation type="journal article" date="2016" name="Genome Announc.">
        <title>Genome Sequence of Nitrosomonas communis Strain Nm2, a Mesophilic Ammonia-Oxidizing Bacterium Isolated from Mediterranean Soil.</title>
        <authorList>
            <person name="Kozlowski J.A."/>
            <person name="Kits K.D."/>
            <person name="Stein L.Y."/>
        </authorList>
    </citation>
    <scope>NUCLEOTIDE SEQUENCE [LARGE SCALE GENOMIC DNA]</scope>
    <source>
        <strain evidence="1 3">Nm2</strain>
    </source>
</reference>
<sequence length="140" mass="16055">MKKLHPNIKTESNRDYANILRQFCNEKNYSGVLLVDYGTYDNLLYKNETNIIAPVPQQLKYQDKIIVAPSVDEHNTTVALEYGSLFAVINMLENQHGEIEELEPGFSIITINYLCQLTDDIVNGKQEQLQFILPPPKNLQ</sequence>
<reference evidence="2 4" key="3">
    <citation type="submission" date="2019-07" db="EMBL/GenBank/DDBJ databases">
        <title>Active sludge and wastewater microbial communities from Klosterneuburg, Austria.</title>
        <authorList>
            <person name="Wagner M."/>
        </authorList>
    </citation>
    <scope>NUCLEOTIDE SEQUENCE [LARGE SCALE GENOMIC DNA]</scope>
    <source>
        <strain evidence="2 4">Nm2</strain>
    </source>
</reference>
<accession>A0A0F7K8Y1</accession>
<dbReference type="PATRIC" id="fig|44574.3.peg.159"/>
<dbReference type="OrthoDB" id="8550747at2"/>
<dbReference type="KEGG" id="nco:AAW31_00635"/>
<proteinExistence type="predicted"/>
<dbReference type="Proteomes" id="UP000324176">
    <property type="component" value="Unassembled WGS sequence"/>
</dbReference>
<organism evidence="1 3">
    <name type="scientific">Nitrosomonas communis</name>
    <dbReference type="NCBI Taxonomy" id="44574"/>
    <lineage>
        <taxon>Bacteria</taxon>
        <taxon>Pseudomonadati</taxon>
        <taxon>Pseudomonadota</taxon>
        <taxon>Betaproteobacteria</taxon>
        <taxon>Nitrosomonadales</taxon>
        <taxon>Nitrosomonadaceae</taxon>
        <taxon>Nitrosomonas</taxon>
    </lineage>
</organism>
<gene>
    <name evidence="1" type="ORF">AAW31_00635</name>
    <name evidence="2" type="ORF">BCL69_105217</name>
</gene>